<comment type="caution">
    <text evidence="6">The sequence shown here is derived from an EMBL/GenBank/DDBJ whole genome shotgun (WGS) entry which is preliminary data.</text>
</comment>
<keyword evidence="1 4" id="KW-0732">Signal</keyword>
<evidence type="ECO:0000256" key="3">
    <source>
        <dbReference type="ARBA" id="ARBA00038471"/>
    </source>
</evidence>
<gene>
    <name evidence="6" type="ORF">RND71_003941</name>
</gene>
<dbReference type="InterPro" id="IPR052421">
    <property type="entry name" value="PCW_Enzyme_Inhibitor"/>
</dbReference>
<reference evidence="6" key="1">
    <citation type="submission" date="2023-12" db="EMBL/GenBank/DDBJ databases">
        <title>Genome assembly of Anisodus tanguticus.</title>
        <authorList>
            <person name="Wang Y.-J."/>
        </authorList>
    </citation>
    <scope>NUCLEOTIDE SEQUENCE</scope>
    <source>
        <strain evidence="6">KB-2021</strain>
        <tissue evidence="6">Leaf</tissue>
    </source>
</reference>
<dbReference type="Gene3D" id="1.20.140.40">
    <property type="entry name" value="Invertase/pectin methylesterase inhibitor family protein"/>
    <property type="match status" value="1"/>
</dbReference>
<sequence>MARLLFPSSLIFLIILCVTTLTKLATSQSPLVSNFCHNRPIQDPNFCLKILESDHHSKAAKSGHDLKRLTIDLGSNYAKAVTKKCLSLLQSEKDPNIKAALSACASAYDLLNLDFGSIRAAFQSGRYIGQQGADARLAVSKCNIAFNEKKLACPLADDNNNLLNFIQIILANVM</sequence>
<evidence type="ECO:0000256" key="4">
    <source>
        <dbReference type="SAM" id="SignalP"/>
    </source>
</evidence>
<dbReference type="CDD" id="cd15797">
    <property type="entry name" value="PMEI"/>
    <property type="match status" value="1"/>
</dbReference>
<evidence type="ECO:0000256" key="2">
    <source>
        <dbReference type="ARBA" id="ARBA00023157"/>
    </source>
</evidence>
<accession>A0AAE1SXL6</accession>
<dbReference type="Proteomes" id="UP001291623">
    <property type="component" value="Unassembled WGS sequence"/>
</dbReference>
<evidence type="ECO:0000313" key="6">
    <source>
        <dbReference type="EMBL" id="KAK4377645.1"/>
    </source>
</evidence>
<dbReference type="AlphaFoldDB" id="A0AAE1SXL6"/>
<dbReference type="PANTHER" id="PTHR36710">
    <property type="entry name" value="PECTINESTERASE INHIBITOR-LIKE"/>
    <property type="match status" value="1"/>
</dbReference>
<dbReference type="NCBIfam" id="TIGR01614">
    <property type="entry name" value="PME_inhib"/>
    <property type="match status" value="1"/>
</dbReference>
<comment type="similarity">
    <text evidence="3">Belongs to the PMEI family.</text>
</comment>
<dbReference type="InterPro" id="IPR006501">
    <property type="entry name" value="Pectinesterase_inhib_dom"/>
</dbReference>
<organism evidence="6 7">
    <name type="scientific">Anisodus tanguticus</name>
    <dbReference type="NCBI Taxonomy" id="243964"/>
    <lineage>
        <taxon>Eukaryota</taxon>
        <taxon>Viridiplantae</taxon>
        <taxon>Streptophyta</taxon>
        <taxon>Embryophyta</taxon>
        <taxon>Tracheophyta</taxon>
        <taxon>Spermatophyta</taxon>
        <taxon>Magnoliopsida</taxon>
        <taxon>eudicotyledons</taxon>
        <taxon>Gunneridae</taxon>
        <taxon>Pentapetalae</taxon>
        <taxon>asterids</taxon>
        <taxon>lamiids</taxon>
        <taxon>Solanales</taxon>
        <taxon>Solanaceae</taxon>
        <taxon>Solanoideae</taxon>
        <taxon>Hyoscyameae</taxon>
        <taxon>Anisodus</taxon>
    </lineage>
</organism>
<dbReference type="PANTHER" id="PTHR36710:SF18">
    <property type="entry name" value="PECTINESTERASE INHIBITOR 5-RELATED"/>
    <property type="match status" value="1"/>
</dbReference>
<dbReference type="EMBL" id="JAVYJV010000002">
    <property type="protein sequence ID" value="KAK4377645.1"/>
    <property type="molecule type" value="Genomic_DNA"/>
</dbReference>
<dbReference type="InterPro" id="IPR034086">
    <property type="entry name" value="PMEI_plant"/>
</dbReference>
<evidence type="ECO:0000256" key="1">
    <source>
        <dbReference type="ARBA" id="ARBA00022729"/>
    </source>
</evidence>
<protein>
    <recommendedName>
        <fullName evidence="5">Pectinesterase inhibitor domain-containing protein</fullName>
    </recommendedName>
</protein>
<proteinExistence type="inferred from homology"/>
<name>A0AAE1SXL6_9SOLA</name>
<feature type="chain" id="PRO_5042172090" description="Pectinesterase inhibitor domain-containing protein" evidence="4">
    <location>
        <begin position="28"/>
        <end position="174"/>
    </location>
</feature>
<keyword evidence="2" id="KW-1015">Disulfide bond</keyword>
<dbReference type="Pfam" id="PF04043">
    <property type="entry name" value="PMEI"/>
    <property type="match status" value="1"/>
</dbReference>
<dbReference type="SUPFAM" id="SSF101148">
    <property type="entry name" value="Plant invertase/pectin methylesterase inhibitor"/>
    <property type="match status" value="1"/>
</dbReference>
<keyword evidence="7" id="KW-1185">Reference proteome</keyword>
<dbReference type="SMART" id="SM00856">
    <property type="entry name" value="PMEI"/>
    <property type="match status" value="1"/>
</dbReference>
<feature type="signal peptide" evidence="4">
    <location>
        <begin position="1"/>
        <end position="27"/>
    </location>
</feature>
<evidence type="ECO:0000313" key="7">
    <source>
        <dbReference type="Proteomes" id="UP001291623"/>
    </source>
</evidence>
<feature type="domain" description="Pectinesterase inhibitor" evidence="5">
    <location>
        <begin position="27"/>
        <end position="172"/>
    </location>
</feature>
<dbReference type="GO" id="GO:0046910">
    <property type="term" value="F:pectinesterase inhibitor activity"/>
    <property type="evidence" value="ECO:0007669"/>
    <property type="project" value="InterPro"/>
</dbReference>
<dbReference type="InterPro" id="IPR035513">
    <property type="entry name" value="Invertase/methylesterase_inhib"/>
</dbReference>
<evidence type="ECO:0000259" key="5">
    <source>
        <dbReference type="SMART" id="SM00856"/>
    </source>
</evidence>